<evidence type="ECO:0000313" key="1">
    <source>
        <dbReference type="EMBL" id="KAF2429074.1"/>
    </source>
</evidence>
<dbReference type="OrthoDB" id="5343383at2759"/>
<protein>
    <submittedName>
        <fullName evidence="1">Uncharacterized protein</fullName>
    </submittedName>
</protein>
<reference evidence="1" key="1">
    <citation type="journal article" date="2020" name="Stud. Mycol.">
        <title>101 Dothideomycetes genomes: a test case for predicting lifestyles and emergence of pathogens.</title>
        <authorList>
            <person name="Haridas S."/>
            <person name="Albert R."/>
            <person name="Binder M."/>
            <person name="Bloem J."/>
            <person name="Labutti K."/>
            <person name="Salamov A."/>
            <person name="Andreopoulos B."/>
            <person name="Baker S."/>
            <person name="Barry K."/>
            <person name="Bills G."/>
            <person name="Bluhm B."/>
            <person name="Cannon C."/>
            <person name="Castanera R."/>
            <person name="Culley D."/>
            <person name="Daum C."/>
            <person name="Ezra D."/>
            <person name="Gonzalez J."/>
            <person name="Henrissat B."/>
            <person name="Kuo A."/>
            <person name="Liang C."/>
            <person name="Lipzen A."/>
            <person name="Lutzoni F."/>
            <person name="Magnuson J."/>
            <person name="Mondo S."/>
            <person name="Nolan M."/>
            <person name="Ohm R."/>
            <person name="Pangilinan J."/>
            <person name="Park H.-J."/>
            <person name="Ramirez L."/>
            <person name="Alfaro M."/>
            <person name="Sun H."/>
            <person name="Tritt A."/>
            <person name="Yoshinaga Y."/>
            <person name="Zwiers L.-H."/>
            <person name="Turgeon B."/>
            <person name="Goodwin S."/>
            <person name="Spatafora J."/>
            <person name="Crous P."/>
            <person name="Grigoriev I."/>
        </authorList>
    </citation>
    <scope>NUCLEOTIDE SEQUENCE</scope>
    <source>
        <strain evidence="1">CBS 130266</strain>
    </source>
</reference>
<evidence type="ECO:0000313" key="2">
    <source>
        <dbReference type="Proteomes" id="UP000800235"/>
    </source>
</evidence>
<keyword evidence="2" id="KW-1185">Reference proteome</keyword>
<proteinExistence type="predicted"/>
<dbReference type="Proteomes" id="UP000800235">
    <property type="component" value="Unassembled WGS sequence"/>
</dbReference>
<gene>
    <name evidence="1" type="ORF">EJ08DRAFT_735256</name>
</gene>
<dbReference type="AlphaFoldDB" id="A0A9P4NPQ4"/>
<sequence length="235" mass="27024">MATTQQSYSRDEVVSEITSFYDFLVKMYLPENAVKYPPEGGWPMIKEGYLDPAKNATVLDLLKRIPYVDDNGMDYLIYPQTMCVDYTAFEGEGPHDADPLSEEQTVLPAHVVALAMIPGKASNGYWFFLDTQRGTITRYDFVDGPTSTDLSEEVEDDRENWLEYETYRVPEFFEMLKEDFRTLQVIPRSATEIGTVRRSKGYPLNDKMTEVYHAHGWPGEDFKKEECSKQIADLC</sequence>
<comment type="caution">
    <text evidence="1">The sequence shown here is derived from an EMBL/GenBank/DDBJ whole genome shotgun (WGS) entry which is preliminary data.</text>
</comment>
<name>A0A9P4NPQ4_9PEZI</name>
<accession>A0A9P4NPQ4</accession>
<dbReference type="EMBL" id="MU007050">
    <property type="protein sequence ID" value="KAF2429074.1"/>
    <property type="molecule type" value="Genomic_DNA"/>
</dbReference>
<organism evidence="1 2">
    <name type="scientific">Tothia fuscella</name>
    <dbReference type="NCBI Taxonomy" id="1048955"/>
    <lineage>
        <taxon>Eukaryota</taxon>
        <taxon>Fungi</taxon>
        <taxon>Dikarya</taxon>
        <taxon>Ascomycota</taxon>
        <taxon>Pezizomycotina</taxon>
        <taxon>Dothideomycetes</taxon>
        <taxon>Pleosporomycetidae</taxon>
        <taxon>Venturiales</taxon>
        <taxon>Cylindrosympodiaceae</taxon>
        <taxon>Tothia</taxon>
    </lineage>
</organism>